<reference evidence="1 2" key="1">
    <citation type="submission" date="2023-09" db="EMBL/GenBank/DDBJ databases">
        <authorList>
            <person name="Wang M."/>
        </authorList>
    </citation>
    <scope>NUCLEOTIDE SEQUENCE [LARGE SCALE GENOMIC DNA]</scope>
    <source>
        <strain evidence="1">GT-2023</strain>
        <tissue evidence="1">Liver</tissue>
    </source>
</reference>
<dbReference type="Proteomes" id="UP001558613">
    <property type="component" value="Unassembled WGS sequence"/>
</dbReference>
<evidence type="ECO:0000313" key="2">
    <source>
        <dbReference type="Proteomes" id="UP001558613"/>
    </source>
</evidence>
<keyword evidence="2" id="KW-1185">Reference proteome</keyword>
<comment type="caution">
    <text evidence="1">The sequence shown here is derived from an EMBL/GenBank/DDBJ whole genome shotgun (WGS) entry which is preliminary data.</text>
</comment>
<accession>A0ABR3N556</accession>
<sequence>MSAEAAVMDFFNVCNALYKYCKKPTITVHYKGERLKRLLEQRWTGHLATVSVLLNNYKEITSLLTEIDSRHLLAGKVCNSHKVQVDIAAARRPASGRSLRQQQQVGGAYAATTELSLRSFFAGFCAVYLHALRHLDRLMSSTN</sequence>
<proteinExistence type="predicted"/>
<gene>
    <name evidence="1" type="ORF">QQF64_031035</name>
</gene>
<protein>
    <submittedName>
        <fullName evidence="1">Uncharacterized protein</fullName>
    </submittedName>
</protein>
<organism evidence="1 2">
    <name type="scientific">Cirrhinus molitorella</name>
    <name type="common">mud carp</name>
    <dbReference type="NCBI Taxonomy" id="172907"/>
    <lineage>
        <taxon>Eukaryota</taxon>
        <taxon>Metazoa</taxon>
        <taxon>Chordata</taxon>
        <taxon>Craniata</taxon>
        <taxon>Vertebrata</taxon>
        <taxon>Euteleostomi</taxon>
        <taxon>Actinopterygii</taxon>
        <taxon>Neopterygii</taxon>
        <taxon>Teleostei</taxon>
        <taxon>Ostariophysi</taxon>
        <taxon>Cypriniformes</taxon>
        <taxon>Cyprinidae</taxon>
        <taxon>Labeoninae</taxon>
        <taxon>Labeonini</taxon>
        <taxon>Cirrhinus</taxon>
    </lineage>
</organism>
<dbReference type="EMBL" id="JAYMGO010000007">
    <property type="protein sequence ID" value="KAL1272019.1"/>
    <property type="molecule type" value="Genomic_DNA"/>
</dbReference>
<evidence type="ECO:0000313" key="1">
    <source>
        <dbReference type="EMBL" id="KAL1272019.1"/>
    </source>
</evidence>
<name>A0ABR3N556_9TELE</name>